<proteinExistence type="predicted"/>
<accession>A0A165XUD3</accession>
<dbReference type="AlphaFoldDB" id="A0A165XUD3"/>
<dbReference type="EMBL" id="KV417711">
    <property type="protein sequence ID" value="KZP08907.1"/>
    <property type="molecule type" value="Genomic_DNA"/>
</dbReference>
<evidence type="ECO:0000256" key="1">
    <source>
        <dbReference type="SAM" id="MobiDB-lite"/>
    </source>
</evidence>
<gene>
    <name evidence="2" type="ORF">FIBSPDRAFT_900883</name>
</gene>
<feature type="compositionally biased region" description="Pro residues" evidence="1">
    <location>
        <begin position="67"/>
        <end position="82"/>
    </location>
</feature>
<protein>
    <submittedName>
        <fullName evidence="2">Uncharacterized protein</fullName>
    </submittedName>
</protein>
<name>A0A165XUD3_9AGAM</name>
<evidence type="ECO:0000313" key="3">
    <source>
        <dbReference type="Proteomes" id="UP000076532"/>
    </source>
</evidence>
<feature type="compositionally biased region" description="Basic and acidic residues" evidence="1">
    <location>
        <begin position="52"/>
        <end position="64"/>
    </location>
</feature>
<keyword evidence="3" id="KW-1185">Reference proteome</keyword>
<dbReference type="Proteomes" id="UP000076532">
    <property type="component" value="Unassembled WGS sequence"/>
</dbReference>
<feature type="region of interest" description="Disordered" evidence="1">
    <location>
        <begin position="28"/>
        <end position="107"/>
    </location>
</feature>
<sequence>MHESGRFTIRTGSLGEGFLDVLEWEVGKTQTVPQTGPGEPTSPVDETDEDETGVKAETGVKEETPVPGEPEPFDEGPPPPPTGVESSENERSPSYNAPSPPHIAEAGCTSAHGHLRVRRGVGGLDVKVEVLGARVLAARVRVLLGVYSLGQPVTRHAGTSCEKRPRELGDRVGGVPLDASIRALRRGQLVAYSSTMRGGVTADDLRTNGNRSYMAAQVHEVTARGVADRVRRPRKALSVAGDPTLLANIRGPTITTEVTTRELEGVCRHEEELRRLLPVTKPVPQTHEGTVAVGVEAGLGVEPNVECFYATSGRARRGPAGTAGTMKWLPLFTRPSQPSAIPKKPILEPLLGVLPALVAERPLHRLRQKRMPYWFHTKRVRQSYEGGLSRKKRIRDNGHAYPNRDMMRGNMSACYHLGKARVQRKKVALLKKRRGQDRTLATASRLPGKEARTAWWTLNRFVHSSRGNRAIALLKKRRGQNRTLATASRLRVIARILSRDWNKRAHREVTVRELPLLWEGQVTLARICREHKRCWRQAPGGVEQGNF</sequence>
<evidence type="ECO:0000313" key="2">
    <source>
        <dbReference type="EMBL" id="KZP08907.1"/>
    </source>
</evidence>
<organism evidence="2 3">
    <name type="scientific">Athelia psychrophila</name>
    <dbReference type="NCBI Taxonomy" id="1759441"/>
    <lineage>
        <taxon>Eukaryota</taxon>
        <taxon>Fungi</taxon>
        <taxon>Dikarya</taxon>
        <taxon>Basidiomycota</taxon>
        <taxon>Agaricomycotina</taxon>
        <taxon>Agaricomycetes</taxon>
        <taxon>Agaricomycetidae</taxon>
        <taxon>Atheliales</taxon>
        <taxon>Atheliaceae</taxon>
        <taxon>Athelia</taxon>
    </lineage>
</organism>
<reference evidence="2 3" key="1">
    <citation type="journal article" date="2016" name="Mol. Biol. Evol.">
        <title>Comparative Genomics of Early-Diverging Mushroom-Forming Fungi Provides Insights into the Origins of Lignocellulose Decay Capabilities.</title>
        <authorList>
            <person name="Nagy L.G."/>
            <person name="Riley R."/>
            <person name="Tritt A."/>
            <person name="Adam C."/>
            <person name="Daum C."/>
            <person name="Floudas D."/>
            <person name="Sun H."/>
            <person name="Yadav J.S."/>
            <person name="Pangilinan J."/>
            <person name="Larsson K.H."/>
            <person name="Matsuura K."/>
            <person name="Barry K."/>
            <person name="Labutti K."/>
            <person name="Kuo R."/>
            <person name="Ohm R.A."/>
            <person name="Bhattacharya S.S."/>
            <person name="Shirouzu T."/>
            <person name="Yoshinaga Y."/>
            <person name="Martin F.M."/>
            <person name="Grigoriev I.V."/>
            <person name="Hibbett D.S."/>
        </authorList>
    </citation>
    <scope>NUCLEOTIDE SEQUENCE [LARGE SCALE GENOMIC DNA]</scope>
    <source>
        <strain evidence="2 3">CBS 109695</strain>
    </source>
</reference>